<evidence type="ECO:0000313" key="5">
    <source>
        <dbReference type="Proteomes" id="UP001151699"/>
    </source>
</evidence>
<name>A0A9Q0MJS5_9DIPT</name>
<keyword evidence="5" id="KW-1185">Reference proteome</keyword>
<dbReference type="OrthoDB" id="1562405at2759"/>
<evidence type="ECO:0000256" key="1">
    <source>
        <dbReference type="SAM" id="Coils"/>
    </source>
</evidence>
<dbReference type="InterPro" id="IPR019441">
    <property type="entry name" value="FMP27/BLTP2/Hobbit_GFWDK_RBG"/>
</dbReference>
<dbReference type="EMBL" id="WJQU01002785">
    <property type="protein sequence ID" value="KAJ6630503.1"/>
    <property type="molecule type" value="Genomic_DNA"/>
</dbReference>
<evidence type="ECO:0000313" key="4">
    <source>
        <dbReference type="EMBL" id="KAJ6630503.1"/>
    </source>
</evidence>
<feature type="domain" description="FMP27/BLTP2/Hobbit GFWDK motif-containing RBG unit" evidence="3">
    <location>
        <begin position="1054"/>
        <end position="1186"/>
    </location>
</feature>
<feature type="coiled-coil region" evidence="1">
    <location>
        <begin position="1862"/>
        <end position="1923"/>
    </location>
</feature>
<accession>A0A9Q0MJS5</accession>
<keyword evidence="1" id="KW-0175">Coiled coil</keyword>
<evidence type="ECO:0000256" key="2">
    <source>
        <dbReference type="SAM" id="MobiDB-lite"/>
    </source>
</evidence>
<feature type="region of interest" description="Disordered" evidence="2">
    <location>
        <begin position="2090"/>
        <end position="2117"/>
    </location>
</feature>
<comment type="caution">
    <text evidence="4">The sequence shown here is derived from an EMBL/GenBank/DDBJ whole genome shotgun (WGS) entry which is preliminary data.</text>
</comment>
<dbReference type="PANTHER" id="PTHR15678:SF6">
    <property type="entry name" value="BRIDGE-LIKE LIPID TRANSFER PROTEIN FAMILY MEMBER 2"/>
    <property type="match status" value="1"/>
</dbReference>
<dbReference type="PANTHER" id="PTHR15678">
    <property type="entry name" value="ANTIGEN MLAA-22-RELATED"/>
    <property type="match status" value="1"/>
</dbReference>
<reference evidence="4" key="1">
    <citation type="submission" date="2022-07" db="EMBL/GenBank/DDBJ databases">
        <authorList>
            <person name="Trinca V."/>
            <person name="Uliana J.V.C."/>
            <person name="Torres T.T."/>
            <person name="Ward R.J."/>
            <person name="Monesi N."/>
        </authorList>
    </citation>
    <scope>NUCLEOTIDE SEQUENCE</scope>
    <source>
        <strain evidence="4">HSMRA1968</strain>
        <tissue evidence="4">Whole embryos</tissue>
    </source>
</reference>
<dbReference type="InterPro" id="IPR045167">
    <property type="entry name" value="Hobbit"/>
</dbReference>
<gene>
    <name evidence="4" type="ORF">Bhyg_16357</name>
</gene>
<feature type="region of interest" description="Disordered" evidence="2">
    <location>
        <begin position="1527"/>
        <end position="1558"/>
    </location>
</feature>
<feature type="compositionally biased region" description="Low complexity" evidence="2">
    <location>
        <begin position="2098"/>
        <end position="2109"/>
    </location>
</feature>
<dbReference type="Pfam" id="PF10344">
    <property type="entry name" value="Hobbit"/>
    <property type="match status" value="1"/>
</dbReference>
<protein>
    <recommendedName>
        <fullName evidence="3">FMP27/BLTP2/Hobbit GFWDK motif-containing RBG unit domain-containing protein</fullName>
    </recommendedName>
</protein>
<proteinExistence type="predicted"/>
<feature type="compositionally biased region" description="Low complexity" evidence="2">
    <location>
        <begin position="1547"/>
        <end position="1558"/>
    </location>
</feature>
<organism evidence="4 5">
    <name type="scientific">Pseudolycoriella hygida</name>
    <dbReference type="NCBI Taxonomy" id="35572"/>
    <lineage>
        <taxon>Eukaryota</taxon>
        <taxon>Metazoa</taxon>
        <taxon>Ecdysozoa</taxon>
        <taxon>Arthropoda</taxon>
        <taxon>Hexapoda</taxon>
        <taxon>Insecta</taxon>
        <taxon>Pterygota</taxon>
        <taxon>Neoptera</taxon>
        <taxon>Endopterygota</taxon>
        <taxon>Diptera</taxon>
        <taxon>Nematocera</taxon>
        <taxon>Sciaroidea</taxon>
        <taxon>Sciaridae</taxon>
        <taxon>Pseudolycoriella</taxon>
    </lineage>
</organism>
<evidence type="ECO:0000259" key="3">
    <source>
        <dbReference type="SMART" id="SM01214"/>
    </source>
</evidence>
<dbReference type="Proteomes" id="UP001151699">
    <property type="component" value="Unassembled WGS sequence"/>
</dbReference>
<sequence>MNDLICLLIIVVVLFVGITWVVPKLIGYVLLRKFKVHIQFGRIGLPFALRDVKILKNEFSLHIDEICIRSSFVNSEVTKLLSINIRDIRINKNINKKLTSDNILHLNTIAKGDKRVLDFRNKKIPPSIIKFVQFMAVHIHNISLVLMNNNFEPNWLLHATATELHLDGSIVHNTKALIVTAALNDAQAKMLRQYPVVKNSNEKFKSKPCLAELSFGIALDATLIADGQPSLEKIQLIMNHTKTIIHGGLYDFIRDAKSAQRDAKPALVFNETTAFDSHDFYERISPIIPKKFLIKIESARVSAVKDNSSDDFAAKLKLLMITGNFNSDSINEKYQLPIMYTGLQLQCLEIDTKHEKLLFLEQFTVDSKLEKDIINIYFKLKTFQLIYNHTEIYEWVKRNIFTYDPNSVKPLSLILPSKSIENFNKNNENISFINWVMSRIVVKGCAELWNISMLMKLNDETAAFSVSHLKLILEQFEEKRSNVYSNRLVNFVLNNRHWSIELMIESLWWSLGNATSDTNFLKKIHTRGSPFFLGVSLIKLSSYGNATKLDLSVHTLRTEYSKCLAEFLLKLQECGRQYGIKKKTKIIEEDVTGDVPEAQPSPGLLVNAKITDVTTFFFNKYEACMLISLTEVSLARSQQVTVLKLNGFQTAILGTTNDQLMSLNDFTDIFGNIKVIRVEYGRHPTMPNVPQFNVYILNDTEAMWNSNVHMHIVTLLRDMIEFRDKFHPKSTELDFSPVVSKERIHKIRPIIDVYAEGTTVLGIKISDRHSMQIFLENFYFSFKERVVISTEKIFINIDEMHIFTLKDVDVQSLDSIEVLKSERQNYEHFVQPTNKVWITTIGGFKGIFPYDHDFADAVQNEFVSLFKWLKLVHNVQKKPFTINSPLPRDMIIQASEQFYSVKDFLLELSDDPFEVKLRDNYVLLVDEYHESLKRKQLFDQKIRELCSERLLLPTGTIEELYSNLVKKNSEIYIQRSKKINEAGPTRTRLFAWILTDLQIMAMADPSIHGKDNVTNMMREIDADSPWPEEGLDFVTLWCRAVNIGCSEWKFMLRDFPQPMFFVKQMRLFGNLCGAEQVAPARAKRDVSIEVGEPFGVDIVQRSMTSLKFYHDFDCEYDLCSYAFGPCWEPVMAQCNLSFEKISTPSKDPSPAMPFWDKMRLLFHGRLTMIAKQFTVLLHASLDPYNTTEEMELSWNNCGIVWTNAKVMFKGELNVCVRTASRYDDCRLLHFPNLKLTFKLNWICLANPNDHHAVIPCAPDKLPEYSSNQVHDSFRAFRSQNLNIWVSFETKPIPGQQQFDYDLPNLVLYGSTLRWFESLQLILSGVTRPTRRGPVFNNVRPRKKQLSRHYRKAHLQMSLHKFQVLYWMSHALHRGFELNGGRVTFSSEHTLTLHPIEDGLIHRQRADWSTMYMNCELNDAEIWLKSILNEKLDISSENITNPDSLKIVKFYFLSLAKVSYGREAMIQSSNSEPKQKDAPTHKLVVYDLKGAWTKNNRDVAFALFDSFMKSQKLKNNLSTEALKGFRKEGSLTPLKSRRPTETSTPVNSSSGQILGTGSTSTSITQKQQTSHAANMLQQLIAEADHKFNVYSDDLSTQTREAHLQGLQACQDEDVTQHNWFISLVNSQVLLKGTETSGYVILSAAKAEILQRVHRPVWRDRSLVSKTTWVGFLECMQYYATVSPDENDSLLDENIMWLTLDNIEEKDKDATVINELPDIPHLVGSGHSVGGVVSETVGATGVTGHPGEVHPIQLQRIVSRCKCEFFYVSYGDTSIDPSSLTEVPPPPTEETISPWEKQDEPVDAFTLMHHDLDVCTNSLQYAMILDIVNNLMLYVEPQRKQALEKLTRMRFQLQFSGEDQKRPIQHLQTQVRSLMSRMRSLEKDIHLIGKARAEEGESEELKLELEEVQKQIKECKDLLTAQSEELDMMLSCYKETQLSAMNKLATIRQDRPITIVRANEICFKHAQWRLTEADGQIGIADLILSNFLYTKKSKNDDSVEHLLELGYIRMNNLIPRENYKEVLCPTEIQKDMPVDHQRVIRVFCREKPPVGGISVKEHFEINVVPITIAITKKFYTTMLKFCFPDRDPSDADGADDMDDTASVSSGSSSLKSNKKSHSKLKKVNKDSEFYVRIEKDDVEKMKERAEKNKLFIYIKIPEVPVRVSYKGNKEKNIEDITDFSLIIPTLEYHNVTWTWLDLLLAMKSDSRRVILSQAIKQKLQIHRHKPLTSIGERSSPHEEEDKAKILFGNRQAVSSSRLSLSRFSK</sequence>
<dbReference type="SMART" id="SM01214">
    <property type="entry name" value="Fmp27_GFWDK"/>
    <property type="match status" value="1"/>
</dbReference>